<gene>
    <name evidence="4" type="ORF">GTW09_08910</name>
</gene>
<keyword evidence="2" id="KW-0812">Transmembrane</keyword>
<name>A0A6L9MUM6_9ALTE</name>
<protein>
    <submittedName>
        <fullName evidence="4">PEP-CTERM sorting domain-containing protein</fullName>
    </submittedName>
</protein>
<feature type="region of interest" description="Disordered" evidence="1">
    <location>
        <begin position="140"/>
        <end position="160"/>
    </location>
</feature>
<keyword evidence="2" id="KW-1133">Transmembrane helix</keyword>
<evidence type="ECO:0000256" key="1">
    <source>
        <dbReference type="SAM" id="MobiDB-lite"/>
    </source>
</evidence>
<dbReference type="NCBIfam" id="TIGR02595">
    <property type="entry name" value="PEP_CTERM"/>
    <property type="match status" value="1"/>
</dbReference>
<accession>A0A6L9MUM6</accession>
<feature type="signal peptide" evidence="3">
    <location>
        <begin position="1"/>
        <end position="26"/>
    </location>
</feature>
<sequence length="268" mass="28978">MKRIKLKQLLAVFTFAVISALPSALATPIFQQGFETDTSGWFYNSGYGNVNRQVSGTGGISAFKGNFYAQFSQTNAGPFTRFGSYSDTFSGSYFAQSAIYLDTNWSAGSGFDYSVASSRSDGSHLRDFIFHVTQDTSSGSLLVGGSNNSNSEPREDLENQNNYEVTNSGWYIFEHLFRDDTGVLAVDLNLKDAMGNLLFTETRSNPADLIGTVAGGNRYGWFTNIDVDGGIAVDATSLDVVNDVPAPGSIILLGFAAISLMLARKRKC</sequence>
<organism evidence="4 5">
    <name type="scientific">Alteromonas hispanica</name>
    <dbReference type="NCBI Taxonomy" id="315421"/>
    <lineage>
        <taxon>Bacteria</taxon>
        <taxon>Pseudomonadati</taxon>
        <taxon>Pseudomonadota</taxon>
        <taxon>Gammaproteobacteria</taxon>
        <taxon>Alteromonadales</taxon>
        <taxon>Alteromonadaceae</taxon>
        <taxon>Alteromonas/Salinimonas group</taxon>
        <taxon>Alteromonas</taxon>
    </lineage>
</organism>
<comment type="caution">
    <text evidence="4">The sequence shown here is derived from an EMBL/GenBank/DDBJ whole genome shotgun (WGS) entry which is preliminary data.</text>
</comment>
<reference evidence="4 5" key="1">
    <citation type="submission" date="2020-01" db="EMBL/GenBank/DDBJ databases">
        <title>Genomes of bacteria type strains.</title>
        <authorList>
            <person name="Chen J."/>
            <person name="Zhu S."/>
            <person name="Yang J."/>
        </authorList>
    </citation>
    <scope>NUCLEOTIDE SEQUENCE [LARGE SCALE GENOMIC DNA]</scope>
    <source>
        <strain evidence="4 5">LMG 22958</strain>
    </source>
</reference>
<dbReference type="Proteomes" id="UP000478837">
    <property type="component" value="Unassembled WGS sequence"/>
</dbReference>
<dbReference type="InterPro" id="IPR013424">
    <property type="entry name" value="Ice-binding_C"/>
</dbReference>
<dbReference type="AlphaFoldDB" id="A0A6L9MUM6"/>
<evidence type="ECO:0000313" key="4">
    <source>
        <dbReference type="EMBL" id="NDW21635.1"/>
    </source>
</evidence>
<feature type="transmembrane region" description="Helical" evidence="2">
    <location>
        <begin position="244"/>
        <end position="263"/>
    </location>
</feature>
<evidence type="ECO:0000256" key="2">
    <source>
        <dbReference type="SAM" id="Phobius"/>
    </source>
</evidence>
<evidence type="ECO:0000313" key="5">
    <source>
        <dbReference type="Proteomes" id="UP000478837"/>
    </source>
</evidence>
<feature type="chain" id="PRO_5026674581" evidence="3">
    <location>
        <begin position="27"/>
        <end position="268"/>
    </location>
</feature>
<proteinExistence type="predicted"/>
<dbReference type="EMBL" id="JAAAWP010000004">
    <property type="protein sequence ID" value="NDW21635.1"/>
    <property type="molecule type" value="Genomic_DNA"/>
</dbReference>
<dbReference type="RefSeq" id="WP_163111594.1">
    <property type="nucleotide sequence ID" value="NZ_JAAAWP010000004.1"/>
</dbReference>
<evidence type="ECO:0000256" key="3">
    <source>
        <dbReference type="SAM" id="SignalP"/>
    </source>
</evidence>
<feature type="compositionally biased region" description="Low complexity" evidence="1">
    <location>
        <begin position="140"/>
        <end position="151"/>
    </location>
</feature>
<keyword evidence="2" id="KW-0472">Membrane</keyword>
<keyword evidence="5" id="KW-1185">Reference proteome</keyword>
<keyword evidence="3" id="KW-0732">Signal</keyword>